<dbReference type="eggNOG" id="arCOG01551">
    <property type="taxonomic scope" value="Archaea"/>
</dbReference>
<dbReference type="eggNOG" id="arCOG01547">
    <property type="taxonomic scope" value="Archaea"/>
</dbReference>
<dbReference type="KEGG" id="rci:RCIX479"/>
<dbReference type="GO" id="GO:0008137">
    <property type="term" value="F:NADH dehydrogenase (ubiquinone) activity"/>
    <property type="evidence" value="ECO:0007669"/>
    <property type="project" value="InterPro"/>
</dbReference>
<feature type="binding site" evidence="3">
    <location>
        <position position="430"/>
    </location>
    <ligand>
        <name>Mg(2+)</name>
        <dbReference type="ChEBI" id="CHEBI:18420"/>
    </ligand>
</feature>
<dbReference type="AlphaFoldDB" id="Q0W6T4"/>
<dbReference type="GO" id="GO:0051287">
    <property type="term" value="F:NAD binding"/>
    <property type="evidence" value="ECO:0007669"/>
    <property type="project" value="InterPro"/>
</dbReference>
<keyword evidence="1" id="KW-0560">Oxidoreductase</keyword>
<evidence type="ECO:0000313" key="7">
    <source>
        <dbReference type="Proteomes" id="UP000000663"/>
    </source>
</evidence>
<evidence type="ECO:0000259" key="5">
    <source>
        <dbReference type="Pfam" id="PF00346"/>
    </source>
</evidence>
<keyword evidence="3" id="KW-0533">Nickel</keyword>
<sequence length="486" mass="54809">MYATGVDKGVAGIRVDYYFGFDHLEPGCHTILRTFLDRENPVLKSVTTLTPQADWSEREMIEFLGVRAEEHPDPRHLWLPLNWEQMHTDEAAPEKKPQSIQASDHITTMPVSTIPYGPYHPAFIESNYFKMAVEDEVVKKADLKLGFNHRSIIKLMERRDYYKDIYLAERVCGLCNAHHALSFCLAVENIGQVTVPKRADIIRTMICEMERIQSHLMAIGILGDLVGYKTMLMQFLRIREDIQDSLELVSGQRVTHGLITLGGVRRDITPAQSNFVKRKLASLKKGVQTLYDEMLSNNVLIGRLKNVGVLPPEEAVRLGAVGPTARGSGQRLDVRKNTPYAYYENLDWDIVTDNGCDSLARVEVKMREALVSISIVEQCLEKLSTVPPEIITKLEELPCAEALGKTEPPRGELLYHVASNGTNTPEFVRIRVPTFMTAYIMLKLLHGSYVADVPAIMGSIDPCYSCTDRVTVHKDAKIVVRSREEK</sequence>
<organism evidence="6 7">
    <name type="scientific">Methanocella arvoryzae (strain DSM 22066 / NBRC 105507 / MRE50)</name>
    <dbReference type="NCBI Taxonomy" id="351160"/>
    <lineage>
        <taxon>Archaea</taxon>
        <taxon>Methanobacteriati</taxon>
        <taxon>Methanobacteriota</taxon>
        <taxon>Stenosarchaea group</taxon>
        <taxon>Methanomicrobia</taxon>
        <taxon>Methanocellales</taxon>
        <taxon>Methanocellaceae</taxon>
        <taxon>Methanocella</taxon>
    </lineage>
</organism>
<keyword evidence="3" id="KW-0479">Metal-binding</keyword>
<dbReference type="SUPFAM" id="SSF143243">
    <property type="entry name" value="Nqo5-like"/>
    <property type="match status" value="1"/>
</dbReference>
<comment type="cofactor">
    <cofactor evidence="3">
        <name>Fe cation</name>
        <dbReference type="ChEBI" id="CHEBI:24875"/>
    </cofactor>
</comment>
<keyword evidence="2" id="KW-0520">NAD</keyword>
<dbReference type="GO" id="GO:0016651">
    <property type="term" value="F:oxidoreductase activity, acting on NAD(P)H"/>
    <property type="evidence" value="ECO:0007669"/>
    <property type="project" value="InterPro"/>
</dbReference>
<dbReference type="Proteomes" id="UP000000663">
    <property type="component" value="Chromosome"/>
</dbReference>
<feature type="domain" description="NADH:ubiquinone oxidoreductase 30kDa subunit" evidence="4">
    <location>
        <begin position="4"/>
        <end position="85"/>
    </location>
</feature>
<dbReference type="PANTHER" id="PTHR43485">
    <property type="entry name" value="HYDROGENASE-4 COMPONENT G"/>
    <property type="match status" value="1"/>
</dbReference>
<feature type="domain" description="NADH-quinone oxidoreductase subunit D" evidence="5">
    <location>
        <begin position="391"/>
        <end position="469"/>
    </location>
</feature>
<dbReference type="InterPro" id="IPR029014">
    <property type="entry name" value="NiFe-Hase_large"/>
</dbReference>
<gene>
    <name evidence="6" type="ORF">RCIX479</name>
</gene>
<evidence type="ECO:0000256" key="1">
    <source>
        <dbReference type="ARBA" id="ARBA00023002"/>
    </source>
</evidence>
<feature type="binding site" evidence="3">
    <location>
        <position position="466"/>
    </location>
    <ligand>
        <name>Fe cation</name>
        <dbReference type="ChEBI" id="CHEBI:24875"/>
    </ligand>
</feature>
<dbReference type="Gene3D" id="3.30.460.80">
    <property type="entry name" value="NADH:ubiquinone oxidoreductase, 30kDa subunit"/>
    <property type="match status" value="1"/>
</dbReference>
<dbReference type="Pfam" id="PF00346">
    <property type="entry name" value="Complex1_49kDa"/>
    <property type="match status" value="2"/>
</dbReference>
<proteinExistence type="predicted"/>
<dbReference type="InterPro" id="IPR037232">
    <property type="entry name" value="NADH_quin_OxRdtase_su_C/D-like"/>
</dbReference>
<keyword evidence="3" id="KW-0460">Magnesium</keyword>
<dbReference type="PANTHER" id="PTHR43485:SF1">
    <property type="entry name" value="FORMATE HYDROGENLYASE SUBUNIT 5-RELATED"/>
    <property type="match status" value="1"/>
</dbReference>
<evidence type="ECO:0000313" key="6">
    <source>
        <dbReference type="EMBL" id="CAJ35909.1"/>
    </source>
</evidence>
<dbReference type="Pfam" id="PF00329">
    <property type="entry name" value="Complex1_30kDa"/>
    <property type="match status" value="1"/>
</dbReference>
<dbReference type="InterPro" id="IPR052197">
    <property type="entry name" value="ComplexI_49kDa-like"/>
</dbReference>
<accession>Q0W6T4</accession>
<feature type="binding site" evidence="3">
    <location>
        <position position="463"/>
    </location>
    <ligand>
        <name>Ni(2+)</name>
        <dbReference type="ChEBI" id="CHEBI:49786"/>
    </ligand>
</feature>
<comment type="cofactor">
    <cofactor evidence="3">
        <name>Ni(2+)</name>
        <dbReference type="ChEBI" id="CHEBI:49786"/>
    </cofactor>
</comment>
<dbReference type="Gene3D" id="1.10.645.10">
    <property type="entry name" value="Cytochrome-c3 Hydrogenase, chain B"/>
    <property type="match status" value="1"/>
</dbReference>
<name>Q0W6T4_METAR</name>
<dbReference type="SUPFAM" id="SSF56762">
    <property type="entry name" value="HydB/Nqo4-like"/>
    <property type="match status" value="1"/>
</dbReference>
<dbReference type="InterPro" id="IPR001135">
    <property type="entry name" value="NADH_Q_OxRdtase_suD"/>
</dbReference>
<protein>
    <submittedName>
        <fullName evidence="6">[NiFe]-hydrogenase, large subunit (EchE-like)</fullName>
    </submittedName>
</protein>
<dbReference type="GO" id="GO:0048038">
    <property type="term" value="F:quinone binding"/>
    <property type="evidence" value="ECO:0007669"/>
    <property type="project" value="InterPro"/>
</dbReference>
<reference evidence="6 7" key="1">
    <citation type="journal article" date="2006" name="Science">
        <title>Genome of rice cluster I archaea -- the key methane producers in the rice rhizosphere.</title>
        <authorList>
            <person name="Erkel C."/>
            <person name="Kube M."/>
            <person name="Reinhardt R."/>
            <person name="Liesack W."/>
        </authorList>
    </citation>
    <scope>NUCLEOTIDE SEQUENCE [LARGE SCALE GENOMIC DNA]</scope>
    <source>
        <strain evidence="7">DSM 22066 / NBRC 105507 / MRE50</strain>
    </source>
</reference>
<dbReference type="Pfam" id="PF00374">
    <property type="entry name" value="NiFeSe_Hases"/>
    <property type="match status" value="1"/>
</dbReference>
<dbReference type="InterPro" id="IPR001501">
    <property type="entry name" value="Ni-dep_hyd_lsu"/>
</dbReference>
<dbReference type="GO" id="GO:0016151">
    <property type="term" value="F:nickel cation binding"/>
    <property type="evidence" value="ECO:0007669"/>
    <property type="project" value="InterPro"/>
</dbReference>
<feature type="binding site" evidence="3">
    <location>
        <position position="175"/>
    </location>
    <ligand>
        <name>Fe cation</name>
        <dbReference type="ChEBI" id="CHEBI:24875"/>
    </ligand>
</feature>
<dbReference type="InterPro" id="IPR001268">
    <property type="entry name" value="NADH_UbQ_OxRdtase_30kDa_su"/>
</dbReference>
<evidence type="ECO:0000256" key="3">
    <source>
        <dbReference type="PIRSR" id="PIRSR601501-1"/>
    </source>
</evidence>
<keyword evidence="3" id="KW-0408">Iron</keyword>
<keyword evidence="7" id="KW-1185">Reference proteome</keyword>
<feature type="binding site" evidence="3">
    <location>
        <position position="175"/>
    </location>
    <ligand>
        <name>Ni(2+)</name>
        <dbReference type="ChEBI" id="CHEBI:49786"/>
    </ligand>
</feature>
<dbReference type="EMBL" id="AM114193">
    <property type="protein sequence ID" value="CAJ35909.1"/>
    <property type="molecule type" value="Genomic_DNA"/>
</dbReference>
<evidence type="ECO:0000259" key="4">
    <source>
        <dbReference type="Pfam" id="PF00329"/>
    </source>
</evidence>
<dbReference type="STRING" id="351160.RCIX479"/>
<feature type="binding site" evidence="3">
    <location>
        <position position="172"/>
    </location>
    <ligand>
        <name>Ni(2+)</name>
        <dbReference type="ChEBI" id="CHEBI:49786"/>
    </ligand>
</feature>
<feature type="domain" description="NADH-quinone oxidoreductase subunit D" evidence="5">
    <location>
        <begin position="226"/>
        <end position="385"/>
    </location>
</feature>
<evidence type="ECO:0000256" key="2">
    <source>
        <dbReference type="ARBA" id="ARBA00023027"/>
    </source>
</evidence>